<name>I7LEH0_9CAUD</name>
<dbReference type="Proteomes" id="UP000002908">
    <property type="component" value="Segment"/>
</dbReference>
<sequence length="587" mass="63138">MSIFVGRLGGKSVLSLNAGASTDTNVHINPNADTIFHSDMPFVLVDSTHESALTSIGNGFYVCQMPADIASLKSNDSGRVILTAIEINGTHTGFLNGTQSFVGQTLMYGNDEQRAYSSLSMSSGFASGSSLAHGTYQYISGRGHEESIARNGTGGTILQVAGANIFRPGGVSPGETISICYTLLGFGNGTIVPINASNPNYWNPNWQSPIGAANMGHDWFYVCSSNIRGVTANYGTSRPGNTDLLFSQNATYTVKGSSTNLGNQGTAVRRVQDSYPCTPTKVIWYVLNLKYSDGTMNVAGNPFTGTDIILSPKDFTIKGVKLRETTYKFINQNSFGSLTGRPDMEYIGSNSSYPGVFGDTTGRAAFNASNNGSIITPVSYGGRASQLSIYKFNASKEWYMNTKTTSIGNENGEVWSPRTIPLRLLANNVASSYIGDDINPLLIASGDRYTAQSSVYLGIPNRDTTVILTIEVIMGNINSSGLMVGTFGGTTWPTQGRKAISYTGGDGIFHQILTLPPGELVPFHSTTSYWNTMEYSNSSNMVFMRGGLNYTIKNLGNGYVELGVVTHFPRNTAAFIPRFRVTIQRLT</sequence>
<protein>
    <submittedName>
        <fullName evidence="1">Receptor-binding tail protein</fullName>
    </submittedName>
</protein>
<dbReference type="RefSeq" id="YP_007237123.1">
    <property type="nucleotide sequence ID" value="NC_019919.2"/>
</dbReference>
<reference evidence="1" key="1">
    <citation type="submission" date="2016-03" db="EMBL/GenBank/DDBJ databases">
        <title>Genomic, physiological and proteomic characterization of the T5-like bacteriophage phiR2-01 infecting Yersinia enterocolitia.</title>
        <authorList>
            <person name="Pajunen M.I."/>
            <person name="Happonen L.J."/>
            <person name="Jun J.W."/>
            <person name="Malmstrom J."/>
            <person name="Nawaz A."/>
            <person name="Mattinen L."/>
            <person name="Skurnik M."/>
        </authorList>
    </citation>
    <scope>NUCLEOTIDE SEQUENCE</scope>
</reference>
<keyword evidence="1" id="KW-0675">Receptor</keyword>
<gene>
    <name evidence="1" type="primary">g144</name>
    <name evidence="1" type="ORF">BN79_163</name>
</gene>
<dbReference type="KEGG" id="vg:14296827"/>
<dbReference type="EMBL" id="HE956708">
    <property type="protein sequence ID" value="CCI88572.1"/>
    <property type="molecule type" value="Genomic_DNA"/>
</dbReference>
<evidence type="ECO:0000313" key="1">
    <source>
        <dbReference type="EMBL" id="CCI88572.1"/>
    </source>
</evidence>
<keyword evidence="2" id="KW-1185">Reference proteome</keyword>
<accession>I7LEH0</accession>
<organism evidence="1 2">
    <name type="scientific">Yersinia phage phiR2-01</name>
    <dbReference type="NCBI Taxonomy" id="1206557"/>
    <lineage>
        <taxon>Viruses</taxon>
        <taxon>Duplodnaviria</taxon>
        <taxon>Heunggongvirae</taxon>
        <taxon>Uroviricota</taxon>
        <taxon>Caudoviricetes</taxon>
        <taxon>Demerecviridae</taxon>
        <taxon>Markadamsvirinae</taxon>
        <taxon>Epseptimavirus</taxon>
        <taxon>Epseptimavirus R201</taxon>
    </lineage>
</organism>
<evidence type="ECO:0000313" key="2">
    <source>
        <dbReference type="Proteomes" id="UP000002908"/>
    </source>
</evidence>
<dbReference type="GeneID" id="14296827"/>
<dbReference type="OrthoDB" id="1528at10239"/>
<proteinExistence type="predicted"/>